<dbReference type="InterPro" id="IPR022683">
    <property type="entry name" value="Calpain_III"/>
</dbReference>
<dbReference type="SUPFAM" id="SSF48208">
    <property type="entry name" value="Six-hairpin glycosidases"/>
    <property type="match status" value="1"/>
</dbReference>
<evidence type="ECO:0000256" key="3">
    <source>
        <dbReference type="ARBA" id="ARBA00023295"/>
    </source>
</evidence>
<dbReference type="InterPro" id="IPR018232">
    <property type="entry name" value="Glyco_hydro_37_CS"/>
</dbReference>
<evidence type="ECO:0000313" key="8">
    <source>
        <dbReference type="Proteomes" id="UP000663846"/>
    </source>
</evidence>
<dbReference type="SMART" id="SM00230">
    <property type="entry name" value="CysPc"/>
    <property type="match status" value="1"/>
</dbReference>
<keyword evidence="3 5" id="KW-0326">Glycosidase</keyword>
<dbReference type="GO" id="GO:0005993">
    <property type="term" value="P:trehalose catabolic process"/>
    <property type="evidence" value="ECO:0007669"/>
    <property type="project" value="TreeGrafter"/>
</dbReference>
<evidence type="ECO:0000313" key="7">
    <source>
        <dbReference type="EMBL" id="CAE6393426.1"/>
    </source>
</evidence>
<comment type="similarity">
    <text evidence="1 5">Belongs to the glycosyl hydrolase 37 family.</text>
</comment>
<dbReference type="Gene3D" id="1.50.10.10">
    <property type="match status" value="1"/>
</dbReference>
<dbReference type="InterPro" id="IPR036213">
    <property type="entry name" value="Calpain_III_sf"/>
</dbReference>
<evidence type="ECO:0000256" key="4">
    <source>
        <dbReference type="PROSITE-ProRule" id="PRU00239"/>
    </source>
</evidence>
<dbReference type="GO" id="GO:0004555">
    <property type="term" value="F:alpha,alpha-trehalase activity"/>
    <property type="evidence" value="ECO:0007669"/>
    <property type="project" value="UniProtKB-EC"/>
</dbReference>
<dbReference type="SUPFAM" id="SSF49758">
    <property type="entry name" value="Calpain large subunit, middle domain (domain III)"/>
    <property type="match status" value="2"/>
</dbReference>
<dbReference type="EC" id="3.2.1.28" evidence="5"/>
<reference evidence="7" key="1">
    <citation type="submission" date="2021-01" db="EMBL/GenBank/DDBJ databases">
        <authorList>
            <person name="Kaushik A."/>
        </authorList>
    </citation>
    <scope>NUCLEOTIDE SEQUENCE</scope>
    <source>
        <strain evidence="7">AG1-1C</strain>
    </source>
</reference>
<dbReference type="Pfam" id="PF01204">
    <property type="entry name" value="Trehalase"/>
    <property type="match status" value="2"/>
</dbReference>
<name>A0A8H2WJU3_9AGAM</name>
<keyword evidence="2 4" id="KW-0378">Hydrolase</keyword>
<keyword evidence="4" id="KW-0788">Thiol protease</keyword>
<dbReference type="SMART" id="SM00720">
    <property type="entry name" value="calpain_III"/>
    <property type="match status" value="1"/>
</dbReference>
<dbReference type="SUPFAM" id="SSF54001">
    <property type="entry name" value="Cysteine proteinases"/>
    <property type="match status" value="1"/>
</dbReference>
<dbReference type="OrthoDB" id="10252032at2759"/>
<dbReference type="InterPro" id="IPR008928">
    <property type="entry name" value="6-hairpin_glycosidase_sf"/>
</dbReference>
<dbReference type="InterPro" id="IPR001300">
    <property type="entry name" value="Peptidase_C2_calpain_cat"/>
</dbReference>
<gene>
    <name evidence="7" type="ORF">RDB_LOCUS47133</name>
</gene>
<dbReference type="PANTHER" id="PTHR23403">
    <property type="entry name" value="TREHALASE"/>
    <property type="match status" value="1"/>
</dbReference>
<dbReference type="InterPro" id="IPR001661">
    <property type="entry name" value="Glyco_hydro_37"/>
</dbReference>
<comment type="caution">
    <text evidence="7">The sequence shown here is derived from an EMBL/GenBank/DDBJ whole genome shotgun (WGS) entry which is preliminary data.</text>
</comment>
<dbReference type="Gene3D" id="2.60.120.380">
    <property type="match status" value="2"/>
</dbReference>
<dbReference type="InterPro" id="IPR012341">
    <property type="entry name" value="6hp_glycosidase-like_sf"/>
</dbReference>
<dbReference type="InterPro" id="IPR036181">
    <property type="entry name" value="MIT_dom_sf"/>
</dbReference>
<dbReference type="Pfam" id="PF00648">
    <property type="entry name" value="Peptidase_C2"/>
    <property type="match status" value="1"/>
</dbReference>
<comment type="catalytic activity">
    <reaction evidence="5">
        <text>alpha,alpha-trehalose + H2O = alpha-D-glucose + beta-D-glucose</text>
        <dbReference type="Rhea" id="RHEA:32675"/>
        <dbReference type="ChEBI" id="CHEBI:15377"/>
        <dbReference type="ChEBI" id="CHEBI:15903"/>
        <dbReference type="ChEBI" id="CHEBI:16551"/>
        <dbReference type="ChEBI" id="CHEBI:17925"/>
        <dbReference type="EC" id="3.2.1.28"/>
    </reaction>
</comment>
<dbReference type="InterPro" id="IPR038765">
    <property type="entry name" value="Papain-like_cys_pep_sf"/>
</dbReference>
<dbReference type="GO" id="GO:0006508">
    <property type="term" value="P:proteolysis"/>
    <property type="evidence" value="ECO:0007669"/>
    <property type="project" value="UniProtKB-KW"/>
</dbReference>
<dbReference type="GO" id="GO:0004198">
    <property type="term" value="F:calcium-dependent cysteine-type endopeptidase activity"/>
    <property type="evidence" value="ECO:0007669"/>
    <property type="project" value="InterPro"/>
</dbReference>
<keyword evidence="4" id="KW-0645">Protease</keyword>
<evidence type="ECO:0000259" key="6">
    <source>
        <dbReference type="PROSITE" id="PS50203"/>
    </source>
</evidence>
<organism evidence="7 8">
    <name type="scientific">Rhizoctonia solani</name>
    <dbReference type="NCBI Taxonomy" id="456999"/>
    <lineage>
        <taxon>Eukaryota</taxon>
        <taxon>Fungi</taxon>
        <taxon>Dikarya</taxon>
        <taxon>Basidiomycota</taxon>
        <taxon>Agaricomycotina</taxon>
        <taxon>Agaricomycetes</taxon>
        <taxon>Cantharellales</taxon>
        <taxon>Ceratobasidiaceae</taxon>
        <taxon>Rhizoctonia</taxon>
    </lineage>
</organism>
<accession>A0A8H2WJU3</accession>
<feature type="active site" evidence="4">
    <location>
        <position position="557"/>
    </location>
</feature>
<evidence type="ECO:0000256" key="5">
    <source>
        <dbReference type="RuleBase" id="RU361180"/>
    </source>
</evidence>
<dbReference type="PRINTS" id="PR00744">
    <property type="entry name" value="GLHYDRLASE37"/>
</dbReference>
<evidence type="ECO:0000256" key="1">
    <source>
        <dbReference type="ARBA" id="ARBA00005615"/>
    </source>
</evidence>
<protein>
    <recommendedName>
        <fullName evidence="5">Trehalase</fullName>
        <ecNumber evidence="5">3.2.1.28</ecNumber>
    </recommendedName>
    <alternativeName>
        <fullName evidence="5">Alpha-trehalose glucohydrolase</fullName>
    </alternativeName>
</protein>
<dbReference type="PROSITE" id="PS00928">
    <property type="entry name" value="TREHALASE_2"/>
    <property type="match status" value="1"/>
</dbReference>
<dbReference type="PANTHER" id="PTHR23403:SF1">
    <property type="entry name" value="TREHALASE"/>
    <property type="match status" value="1"/>
</dbReference>
<dbReference type="EMBL" id="CAJMWS010000295">
    <property type="protein sequence ID" value="CAE6393426.1"/>
    <property type="molecule type" value="Genomic_DNA"/>
</dbReference>
<feature type="active site" evidence="4">
    <location>
        <position position="577"/>
    </location>
</feature>
<feature type="active site" evidence="4">
    <location>
        <position position="390"/>
    </location>
</feature>
<evidence type="ECO:0000256" key="2">
    <source>
        <dbReference type="ARBA" id="ARBA00022801"/>
    </source>
</evidence>
<feature type="domain" description="Calpain catalytic" evidence="6">
    <location>
        <begin position="363"/>
        <end position="596"/>
    </location>
</feature>
<dbReference type="PROSITE" id="PS50203">
    <property type="entry name" value="CALPAIN_CAT"/>
    <property type="match status" value="1"/>
</dbReference>
<dbReference type="Gene3D" id="1.20.58.80">
    <property type="entry name" value="Phosphotransferase system, lactose/cellobiose-type IIA subunit"/>
    <property type="match status" value="1"/>
</dbReference>
<dbReference type="SUPFAM" id="SSF116846">
    <property type="entry name" value="MIT domain"/>
    <property type="match status" value="1"/>
</dbReference>
<sequence>MEKTYCLFSTPPGDWRTDVFALQSIRMTAIYNIVIRTLNSIIHHAYTINEADVPGLMNYCCNLATFIRYHAMVEDFIFLCLEMTLPEKQGALIPKAMDLKDLDAWANLCSSLRNNSAKYYPDKVVGLLKRFADPMLVHMERTMTLLDATLLKRHIQADMLKSFESELEAKNRSDCLPFSVAPLLMLNCDCTHNPWFPPVPSPVILVLSQCDAYMRPKDEAELYQPSTMATLARATQREHAGQLDAAYHLYIECAKDFVHLATNSTRPQIRNAAKVAGSRALDRADLIKKAKQGELRRVQRDPLSEEEQLHILKRSSRVNGITLPVWPPRFGQNSGEENQSGSVFIDTDGAPQLSPAHNAALAEWKRPLAELPMVDLETPDEIVQDVVSDCSVIAALGVCAEHRQRFGTCLALCSIYPQNEQNIPFRNSQGKYCVRIMFNGTWRMIVIDELLPTAPDGRLICATTVKQAQLWPALLEKAYMKLMGGYDFPGSNSSIDLHAITSWIPEHMYLNGNDFQREKSWKRIYDGFINGKALLTLGTGETVTGEGRWKDVLIAAHNYAIVGLEDDGATQNLKVLNPWRRTDASQGVPVFDSTKWYLLMHLSAYKVEGCSPSRGDYKVIHGMWRPPTDESGEHSASNHHYRLRYTNPKVFVGSQPPEIWILLTRHVLSKETKADFIALHHFSHTEAGGLPRADQVPNKGTYYDSPHILVRIKDTPSDEVISLIAARDGGGPETGYTLSIYSQANIEIEAVTKVLGYIKTAKGNFTSKSAGGNASLPTFMNNPQYHVRIGNGAAGGTRGRVSVKLTIEGARTLPLNMKLVWSGGKRVSDVVAGDVVLDSGAYNFGLACAEGEVQSGDYALVLSSFRAGQQGEYALRVECDANIEVSLLPPEGAGMFHKTIKGAWDAASAVGGPSSGKYESNPTFEIAVSVPTQVSARLQMLSKQQLSPPPALNLTLFERNAQGLPGRQVATSGAYSDAVSDLDLSDDLADPYIRLQASSDLRWDTLRSLIMKRALTHCLTLALATATLSYGRPSASIIINNRAAYHAHALNDGMCSRRSNPQRVLVVPGPEVVSQFSVCQGRNEFGELISDTSGSVYCNGTLIHLWNDARDHIGDSKTFVDRASNFSGSQINIALQRILSKRSFSVSEFLEEIESTFEFHHPGKELKDYENSRFPHTPPFIFGIRSQARVFRAWTKIVHHYWNNLDRTMVQNCFNDKTYGAHVQLLPGPGSPPVDATLRAFGYPPPVQEQCATSIIRLEHPFVIAGGRFREQYYWDSFFVMEGLLSANMTYLARTTLLNFMDEIRSYGFIPNGGRKYYLNRSQPPLFIHMLHAYVHNTKDTAVLHGALPLAEKELRWWAENRGIAVKSPRNLAVTHFVYHYNVNADGPRPESYAEDWMTAWCDERPPTREEEFNIYSELASGAESGWDYTARWMSDPYNLPKDRIEQMRRVQIRRIIPVDLNSILYRCHTLIAELYELAVDDESPYAWQHKQRHEIAASLLRTAILDLHWHEERTAFYDFELDAHDSKLKEPRTGRIRNFWSGATFAPFWSGIWPESLRTNQSKTMEAFAGMRDLLKRYEGPLPATVTKSGQQWDFPNAWPPLQYIAIKALQNVPYNLSTADAFRFAKINTPQGQLGVEYDRLPTMDGQNITGRELDGTTSSSWRNAMLKELSMRYMTAAFCNWNTTGKLRDDEIEAIVQDNPHEDTWLNHFPGAMYEKLNAWDITRRGHGGEYEVQTGFGWTNGVAIWIAHVLGTKLDDPVCPMSPSDPGTQGLVPTELVIQS</sequence>
<dbReference type="Proteomes" id="UP000663846">
    <property type="component" value="Unassembled WGS sequence"/>
</dbReference>
<proteinExistence type="inferred from homology"/>